<dbReference type="AlphaFoldDB" id="A0A415SY15"/>
<comment type="caution">
    <text evidence="4">The sequence shown here is derived from an EMBL/GenBank/DDBJ whole genome shotgun (WGS) entry which is preliminary data.</text>
</comment>
<organism evidence="4 5">
    <name type="scientific">Phocaeicola plebeius</name>
    <dbReference type="NCBI Taxonomy" id="310297"/>
    <lineage>
        <taxon>Bacteria</taxon>
        <taxon>Pseudomonadati</taxon>
        <taxon>Bacteroidota</taxon>
        <taxon>Bacteroidia</taxon>
        <taxon>Bacteroidales</taxon>
        <taxon>Bacteroidaceae</taxon>
        <taxon>Phocaeicola</taxon>
    </lineage>
</organism>
<dbReference type="PROSITE" id="PS51257">
    <property type="entry name" value="PROKAR_LIPOPROTEIN"/>
    <property type="match status" value="1"/>
</dbReference>
<feature type="domain" description="DUF4988" evidence="3">
    <location>
        <begin position="29"/>
        <end position="213"/>
    </location>
</feature>
<gene>
    <name evidence="4" type="ORF">DWZ34_13425</name>
</gene>
<evidence type="ECO:0000259" key="3">
    <source>
        <dbReference type="Pfam" id="PF16378"/>
    </source>
</evidence>
<feature type="coiled-coil region" evidence="1">
    <location>
        <begin position="26"/>
        <end position="53"/>
    </location>
</feature>
<name>A0A415SY15_9BACT</name>
<keyword evidence="1" id="KW-0175">Coiled coil</keyword>
<dbReference type="InterPro" id="IPR032149">
    <property type="entry name" value="DUF4988"/>
</dbReference>
<evidence type="ECO:0000313" key="4">
    <source>
        <dbReference type="EMBL" id="RHM93928.1"/>
    </source>
</evidence>
<feature type="signal peptide" evidence="2">
    <location>
        <begin position="1"/>
        <end position="20"/>
    </location>
</feature>
<accession>A0A415SY15</accession>
<proteinExistence type="predicted"/>
<feature type="chain" id="PRO_5019472353" description="DUF4988 domain-containing protein" evidence="2">
    <location>
        <begin position="21"/>
        <end position="701"/>
    </location>
</feature>
<reference evidence="4 5" key="1">
    <citation type="submission" date="2018-08" db="EMBL/GenBank/DDBJ databases">
        <title>A genome reference for cultivated species of the human gut microbiota.</title>
        <authorList>
            <person name="Zou Y."/>
            <person name="Xue W."/>
            <person name="Luo G."/>
        </authorList>
    </citation>
    <scope>NUCLEOTIDE SEQUENCE [LARGE SCALE GENOMIC DNA]</scope>
    <source>
        <strain evidence="4 5">AF31-28B-AC</strain>
    </source>
</reference>
<evidence type="ECO:0000256" key="1">
    <source>
        <dbReference type="SAM" id="Coils"/>
    </source>
</evidence>
<protein>
    <recommendedName>
        <fullName evidence="3">DUF4988 domain-containing protein</fullName>
    </recommendedName>
</protein>
<evidence type="ECO:0000256" key="2">
    <source>
        <dbReference type="SAM" id="SignalP"/>
    </source>
</evidence>
<dbReference type="EMBL" id="QRQK01000030">
    <property type="protein sequence ID" value="RHM93928.1"/>
    <property type="molecule type" value="Genomic_DNA"/>
</dbReference>
<sequence>MNCVMKYIKSYILLALMVLAVTGCKQEDLKDDVNALKDRVTLLEEQVKLLNENIAFFSKVLVCQTIDNGDGTFTEVPAYSISEVLVNDGTTFTAKFNDGNVLTLAIGSKGTVTTPQLGVNPETGKWMLNGSDTPYNAVGADSSVDGDKPEFNIALDNSTRQYYWQVRFGDSEPWQNVTDAEDNKVYVTEAGGELAKDNLFKDAEVEENEFVLTYYINGDGQDPTAEVRIPIISDLSCVINVPEKDMADGYWEIGADGASAEVEIKGDHWFVIAPHGWEASISETLTDGKATLTVKKSATASAGLKSRATANNTDEVVVQVNKGMYWAVAKVKVREKVTDYFNQVYSNGQDIVVGEPDNENGYGLKINNTDFSGGQLLQDAASISDNGVYFIEDGATVTLDAISDLQSLVIVGNNPEKPSTVKVEANSFLLGATGGKGIVMKNVILDAENATFTNGGLIATTAGSVETRFDHIIFDGCDVKMRVGKMLVRFDRRTDNLISTIVNFAIYNTKVKIPLPTTDTAINMFFVYADKSKTFNGCESLVYKNNIFYAAENGNAWANFALLQSNTSLGEFNKVIVQNNTLVNLLAKNILARAKMNKLSVTNNLLWNNSSATDNRSVIALMSGSDVNAVEYGNNKVYDISADAKKWTLFYGSVTPDPIEGGNNLPIEAVDPFTTEGGSMDWNAGVFVPGAGYENIGAHIN</sequence>
<evidence type="ECO:0000313" key="5">
    <source>
        <dbReference type="Proteomes" id="UP000285109"/>
    </source>
</evidence>
<dbReference type="Pfam" id="PF16378">
    <property type="entry name" value="DUF4988"/>
    <property type="match status" value="1"/>
</dbReference>
<keyword evidence="2" id="KW-0732">Signal</keyword>
<dbReference type="Proteomes" id="UP000285109">
    <property type="component" value="Unassembled WGS sequence"/>
</dbReference>